<gene>
    <name evidence="1" type="ORF">OIU79_030904</name>
</gene>
<reference evidence="1" key="1">
    <citation type="submission" date="2022-11" db="EMBL/GenBank/DDBJ databases">
        <authorList>
            <person name="Hyden B.L."/>
            <person name="Feng K."/>
            <person name="Yates T."/>
            <person name="Jawdy S."/>
            <person name="Smart L.B."/>
            <person name="Muchero W."/>
        </authorList>
    </citation>
    <scope>NUCLEOTIDE SEQUENCE</scope>
    <source>
        <tissue evidence="1">Shoot tip</tissue>
    </source>
</reference>
<dbReference type="EMBL" id="JAPFFK010000009">
    <property type="protein sequence ID" value="KAJ6744667.1"/>
    <property type="molecule type" value="Genomic_DNA"/>
</dbReference>
<sequence length="240" mass="26984">MSSYPCIVLGGDELLYQDEQELQDQTLLGYATFDELKFDGLSPSTQNCQEDQITKLGEIVQNGNQDGEHKKDKLSEELHLASLELLRRFGNGFRRLKSGRIVEPTYDAPPYTAVESRGFSTEEIMGIAGAKFIQSSLLPDQLMFPLCSTYPFNLSLAGLSHEDAKMVELSEFLLLASAEKVSCESSTVRRDYSKHCEECSSDIGNPVERVAYYFSEALRERIEIKSGRITSKWLEEEPVS</sequence>
<dbReference type="OrthoDB" id="851010at2759"/>
<organism evidence="1 2">
    <name type="scientific">Salix purpurea</name>
    <name type="common">Purple osier willow</name>
    <dbReference type="NCBI Taxonomy" id="77065"/>
    <lineage>
        <taxon>Eukaryota</taxon>
        <taxon>Viridiplantae</taxon>
        <taxon>Streptophyta</taxon>
        <taxon>Embryophyta</taxon>
        <taxon>Tracheophyta</taxon>
        <taxon>Spermatophyta</taxon>
        <taxon>Magnoliopsida</taxon>
        <taxon>eudicotyledons</taxon>
        <taxon>Gunneridae</taxon>
        <taxon>Pentapetalae</taxon>
        <taxon>rosids</taxon>
        <taxon>fabids</taxon>
        <taxon>Malpighiales</taxon>
        <taxon>Salicaceae</taxon>
        <taxon>Saliceae</taxon>
        <taxon>Salix</taxon>
    </lineage>
</organism>
<evidence type="ECO:0000313" key="2">
    <source>
        <dbReference type="Proteomes" id="UP001151532"/>
    </source>
</evidence>
<comment type="caution">
    <text evidence="1">The sequence shown here is derived from an EMBL/GenBank/DDBJ whole genome shotgun (WGS) entry which is preliminary data.</text>
</comment>
<dbReference type="AlphaFoldDB" id="A0A9Q0VA46"/>
<evidence type="ECO:0000313" key="1">
    <source>
        <dbReference type="EMBL" id="KAJ6744667.1"/>
    </source>
</evidence>
<reference evidence="1" key="2">
    <citation type="journal article" date="2023" name="Int. J. Mol. Sci.">
        <title>De Novo Assembly and Annotation of 11 Diverse Shrub Willow (Salix) Genomes Reveals Novel Gene Organization in Sex-Linked Regions.</title>
        <authorList>
            <person name="Hyden B."/>
            <person name="Feng K."/>
            <person name="Yates T.B."/>
            <person name="Jawdy S."/>
            <person name="Cereghino C."/>
            <person name="Smart L.B."/>
            <person name="Muchero W."/>
        </authorList>
    </citation>
    <scope>NUCLEOTIDE SEQUENCE</scope>
    <source>
        <tissue evidence="1">Shoot tip</tissue>
    </source>
</reference>
<name>A0A9Q0VA46_SALPP</name>
<protein>
    <submittedName>
        <fullName evidence="1">PROTEIN GAI1 putative-RELATED</fullName>
    </submittedName>
</protein>
<proteinExistence type="predicted"/>
<accession>A0A9Q0VA46</accession>
<keyword evidence="2" id="KW-1185">Reference proteome</keyword>
<dbReference type="Proteomes" id="UP001151532">
    <property type="component" value="Chromosome 19"/>
</dbReference>